<gene>
    <name evidence="14" type="ORF">ZOSMA_53G00800</name>
</gene>
<dbReference type="Pfam" id="PF00271">
    <property type="entry name" value="Helicase_C"/>
    <property type="match status" value="1"/>
</dbReference>
<dbReference type="AlphaFoldDB" id="A0A0K9NZA7"/>
<evidence type="ECO:0000313" key="14">
    <source>
        <dbReference type="EMBL" id="KMZ61290.1"/>
    </source>
</evidence>
<feature type="compositionally biased region" description="Basic and acidic residues" evidence="10">
    <location>
        <begin position="565"/>
        <end position="596"/>
    </location>
</feature>
<dbReference type="GO" id="GO:0003724">
    <property type="term" value="F:RNA helicase activity"/>
    <property type="evidence" value="ECO:0007669"/>
    <property type="project" value="UniProtKB-EC"/>
</dbReference>
<evidence type="ECO:0000256" key="10">
    <source>
        <dbReference type="SAM" id="MobiDB-lite"/>
    </source>
</evidence>
<dbReference type="Gene3D" id="3.40.50.300">
    <property type="entry name" value="P-loop containing nucleotide triphosphate hydrolases"/>
    <property type="match status" value="2"/>
</dbReference>
<dbReference type="STRING" id="29655.A0A0K9NZA7"/>
<evidence type="ECO:0000256" key="1">
    <source>
        <dbReference type="ARBA" id="ARBA00012552"/>
    </source>
</evidence>
<dbReference type="InterPro" id="IPR011545">
    <property type="entry name" value="DEAD/DEAH_box_helicase_dom"/>
</dbReference>
<evidence type="ECO:0000259" key="13">
    <source>
        <dbReference type="PROSITE" id="PS51195"/>
    </source>
</evidence>
<dbReference type="GO" id="GO:0016787">
    <property type="term" value="F:hydrolase activity"/>
    <property type="evidence" value="ECO:0007669"/>
    <property type="project" value="UniProtKB-KW"/>
</dbReference>
<evidence type="ECO:0000256" key="6">
    <source>
        <dbReference type="ARBA" id="ARBA00022884"/>
    </source>
</evidence>
<feature type="domain" description="DEAD-box RNA helicase Q" evidence="13">
    <location>
        <begin position="25"/>
        <end position="53"/>
    </location>
</feature>
<dbReference type="InterPro" id="IPR001650">
    <property type="entry name" value="Helicase_C-like"/>
</dbReference>
<dbReference type="PANTHER" id="PTHR47959:SF21">
    <property type="entry name" value="DEAD-BOX HELICASE 56"/>
    <property type="match status" value="1"/>
</dbReference>
<dbReference type="PANTHER" id="PTHR47959">
    <property type="entry name" value="ATP-DEPENDENT RNA HELICASE RHLE-RELATED"/>
    <property type="match status" value="1"/>
</dbReference>
<dbReference type="GO" id="GO:0003723">
    <property type="term" value="F:RNA binding"/>
    <property type="evidence" value="ECO:0007669"/>
    <property type="project" value="UniProtKB-KW"/>
</dbReference>
<dbReference type="Proteomes" id="UP000036987">
    <property type="component" value="Unassembled WGS sequence"/>
</dbReference>
<dbReference type="EMBL" id="LFYR01001508">
    <property type="protein sequence ID" value="KMZ61290.1"/>
    <property type="molecule type" value="Genomic_DNA"/>
</dbReference>
<dbReference type="SUPFAM" id="SSF52540">
    <property type="entry name" value="P-loop containing nucleoside triphosphate hydrolases"/>
    <property type="match status" value="1"/>
</dbReference>
<keyword evidence="2" id="KW-0547">Nucleotide-binding</keyword>
<dbReference type="CDD" id="cd18787">
    <property type="entry name" value="SF2_C_DEAD"/>
    <property type="match status" value="1"/>
</dbReference>
<evidence type="ECO:0000256" key="8">
    <source>
        <dbReference type="ARBA" id="ARBA00047984"/>
    </source>
</evidence>
<comment type="similarity">
    <text evidence="7">Belongs to the DEAD box helicase family. DDX56/DBP9 subfamily.</text>
</comment>
<dbReference type="InterPro" id="IPR050079">
    <property type="entry name" value="DEAD_box_RNA_helicase"/>
</dbReference>
<dbReference type="OMA" id="NASEQCV"/>
<evidence type="ECO:0000256" key="5">
    <source>
        <dbReference type="ARBA" id="ARBA00022840"/>
    </source>
</evidence>
<evidence type="ECO:0000259" key="11">
    <source>
        <dbReference type="PROSITE" id="PS51192"/>
    </source>
</evidence>
<organism evidence="14 15">
    <name type="scientific">Zostera marina</name>
    <name type="common">Eelgrass</name>
    <dbReference type="NCBI Taxonomy" id="29655"/>
    <lineage>
        <taxon>Eukaryota</taxon>
        <taxon>Viridiplantae</taxon>
        <taxon>Streptophyta</taxon>
        <taxon>Embryophyta</taxon>
        <taxon>Tracheophyta</taxon>
        <taxon>Spermatophyta</taxon>
        <taxon>Magnoliopsida</taxon>
        <taxon>Liliopsida</taxon>
        <taxon>Zosteraceae</taxon>
        <taxon>Zostera</taxon>
    </lineage>
</organism>
<dbReference type="SMART" id="SM00487">
    <property type="entry name" value="DEXDc"/>
    <property type="match status" value="1"/>
</dbReference>
<feature type="domain" description="Helicase C-terminal" evidence="12">
    <location>
        <begin position="276"/>
        <end position="456"/>
    </location>
</feature>
<evidence type="ECO:0000256" key="3">
    <source>
        <dbReference type="ARBA" id="ARBA00022801"/>
    </source>
</evidence>
<sequence length="606" mass="68365">MTEELKETNEDRETKMEVVKKKKQIGFEELGVDPRLVRALHKEGITMPTAVQSEGIPLILEGKDVVGRANTGSGKTYTYVLPLLQKLFSESNSGKIGPSAIILVPTRELCQQICTVVQSLLDHCSVKLKIAKLLNDMRIEELKTELAWHPDILVSTPACISKCLSRSIIQGRSISDSLKMLVLDEGDLLLSFGYEGDIKNLIPHVSQKCQRLLMTASPSDSSTGDDVEKLKKLVLQNPYILTVTEEVNDKDCIVPKSIQQFSISCKSCDKMLHILALLKLEVILKKVLIFVNSIDMAYRLKLFLEQFSIRSAVLNAELPQNSRHHILEAFNAGIFDYLITTDIRKTDDQSSRKGQHKEKHSKKNNKQKADVEFGVVRGIDFKNVFTVINYDMPRNAAGYVHRVGRTGRAHNTGSAISLVCPEDEKVNEEIKLLLGSEEEGSSSSIEAYPFLTKEAVEGLRYRAEDVSKGVTKLAIRESRAQDLRKEILNSTKLKSHFKDNPKDLELLKHDKELSKKPPPPHLREIPEYLLDPETKKASKFIKLTQAAIRTNFSAKKYFPKKKGFKSKDPLKSLSLEKKKRSNRDMKRKGGQEAEAHHSKKSKKHDF</sequence>
<dbReference type="Pfam" id="PF00270">
    <property type="entry name" value="DEAD"/>
    <property type="match status" value="1"/>
</dbReference>
<evidence type="ECO:0000259" key="12">
    <source>
        <dbReference type="PROSITE" id="PS51194"/>
    </source>
</evidence>
<feature type="domain" description="Helicase ATP-binding" evidence="11">
    <location>
        <begin position="56"/>
        <end position="236"/>
    </location>
</feature>
<dbReference type="GO" id="GO:0005524">
    <property type="term" value="F:ATP binding"/>
    <property type="evidence" value="ECO:0007669"/>
    <property type="project" value="UniProtKB-KW"/>
</dbReference>
<dbReference type="PROSITE" id="PS51195">
    <property type="entry name" value="Q_MOTIF"/>
    <property type="match status" value="1"/>
</dbReference>
<dbReference type="InterPro" id="IPR027417">
    <property type="entry name" value="P-loop_NTPase"/>
</dbReference>
<dbReference type="SMART" id="SM00490">
    <property type="entry name" value="HELICc"/>
    <property type="match status" value="1"/>
</dbReference>
<evidence type="ECO:0000256" key="2">
    <source>
        <dbReference type="ARBA" id="ARBA00022741"/>
    </source>
</evidence>
<dbReference type="InterPro" id="IPR014014">
    <property type="entry name" value="RNA_helicase_DEAD_Q_motif"/>
</dbReference>
<dbReference type="EC" id="3.6.4.13" evidence="1"/>
<keyword evidence="6" id="KW-0694">RNA-binding</keyword>
<feature type="compositionally biased region" description="Basic residues" evidence="10">
    <location>
        <begin position="597"/>
        <end position="606"/>
    </location>
</feature>
<feature type="short sequence motif" description="Q motif" evidence="9">
    <location>
        <begin position="25"/>
        <end position="53"/>
    </location>
</feature>
<comment type="caution">
    <text evidence="14">The sequence shown here is derived from an EMBL/GenBank/DDBJ whole genome shotgun (WGS) entry which is preliminary data.</text>
</comment>
<keyword evidence="15" id="KW-1185">Reference proteome</keyword>
<keyword evidence="5" id="KW-0067">ATP-binding</keyword>
<dbReference type="GO" id="GO:0005730">
    <property type="term" value="C:nucleolus"/>
    <property type="evidence" value="ECO:0000318"/>
    <property type="project" value="GO_Central"/>
</dbReference>
<keyword evidence="3" id="KW-0378">Hydrolase</keyword>
<name>A0A0K9NZA7_ZOSMR</name>
<dbReference type="InterPro" id="IPR014001">
    <property type="entry name" value="Helicase_ATP-bd"/>
</dbReference>
<protein>
    <recommendedName>
        <fullName evidence="1">RNA helicase</fullName>
        <ecNumber evidence="1">3.6.4.13</ecNumber>
    </recommendedName>
</protein>
<accession>A0A0K9NZA7</accession>
<reference evidence="15" key="1">
    <citation type="journal article" date="2016" name="Nature">
        <title>The genome of the seagrass Zostera marina reveals angiosperm adaptation to the sea.</title>
        <authorList>
            <person name="Olsen J.L."/>
            <person name="Rouze P."/>
            <person name="Verhelst B."/>
            <person name="Lin Y.-C."/>
            <person name="Bayer T."/>
            <person name="Collen J."/>
            <person name="Dattolo E."/>
            <person name="De Paoli E."/>
            <person name="Dittami S."/>
            <person name="Maumus F."/>
            <person name="Michel G."/>
            <person name="Kersting A."/>
            <person name="Lauritano C."/>
            <person name="Lohaus R."/>
            <person name="Toepel M."/>
            <person name="Tonon T."/>
            <person name="Vanneste K."/>
            <person name="Amirebrahimi M."/>
            <person name="Brakel J."/>
            <person name="Bostroem C."/>
            <person name="Chovatia M."/>
            <person name="Grimwood J."/>
            <person name="Jenkins J.W."/>
            <person name="Jueterbock A."/>
            <person name="Mraz A."/>
            <person name="Stam W.T."/>
            <person name="Tice H."/>
            <person name="Bornberg-Bauer E."/>
            <person name="Green P.J."/>
            <person name="Pearson G.A."/>
            <person name="Procaccini G."/>
            <person name="Duarte C.M."/>
            <person name="Schmutz J."/>
            <person name="Reusch T.B.H."/>
            <person name="Van de Peer Y."/>
        </authorList>
    </citation>
    <scope>NUCLEOTIDE SEQUENCE [LARGE SCALE GENOMIC DNA]</scope>
    <source>
        <strain evidence="15">cv. Finnish</strain>
    </source>
</reference>
<comment type="catalytic activity">
    <reaction evidence="8">
        <text>ATP + H2O = ADP + phosphate + H(+)</text>
        <dbReference type="Rhea" id="RHEA:13065"/>
        <dbReference type="ChEBI" id="CHEBI:15377"/>
        <dbReference type="ChEBI" id="CHEBI:15378"/>
        <dbReference type="ChEBI" id="CHEBI:30616"/>
        <dbReference type="ChEBI" id="CHEBI:43474"/>
        <dbReference type="ChEBI" id="CHEBI:456216"/>
        <dbReference type="EC" id="3.6.4.13"/>
    </reaction>
</comment>
<evidence type="ECO:0000256" key="9">
    <source>
        <dbReference type="PROSITE-ProRule" id="PRU00552"/>
    </source>
</evidence>
<evidence type="ECO:0000256" key="7">
    <source>
        <dbReference type="ARBA" id="ARBA00038041"/>
    </source>
</evidence>
<dbReference type="PROSITE" id="PS51194">
    <property type="entry name" value="HELICASE_CTER"/>
    <property type="match status" value="1"/>
</dbReference>
<evidence type="ECO:0000256" key="4">
    <source>
        <dbReference type="ARBA" id="ARBA00022806"/>
    </source>
</evidence>
<keyword evidence="4 14" id="KW-0347">Helicase</keyword>
<feature type="region of interest" description="Disordered" evidence="10">
    <location>
        <begin position="561"/>
        <end position="606"/>
    </location>
</feature>
<evidence type="ECO:0000313" key="15">
    <source>
        <dbReference type="Proteomes" id="UP000036987"/>
    </source>
</evidence>
<dbReference type="PROSITE" id="PS51192">
    <property type="entry name" value="HELICASE_ATP_BIND_1"/>
    <property type="match status" value="1"/>
</dbReference>
<proteinExistence type="inferred from homology"/>
<dbReference type="OrthoDB" id="1191041at2759"/>